<sequence>MTKIFIRDEDGCNAADTGAGIKQQQMAGIFGRSRDAGLLSTAWANPQTRLLLLHGPTGIGKTALLNKWLHSLQQKGWHDAEAVYVWSFYPPDLAHSVLDPVEEFFQHALSWFGGKEAAHSPKLLQGEVLAKLVQTHHVLLVLDGLEILQSQGGSSIGRLVDPRLNSLLECLAEHSPGLCVAVSRKPLLGNFSGKPGVKRHELEMLPVEDGVRLLRYNGVTGEDDKLREMAVDFGQNPLTLNLLGGYLAVWHQGDWRRMDQIPILLDHVDEGRQVRRLLMANAVELADTPEEALLYLLSMLYRPTRMDTLANLIEASRSWPFGWFQKKRQDSYASRIGAFGRLNKRKQYAAVLQLRQLGLVSLSGGCFCLSQWVRETYQRQLKYDWPITWKETNRRLMLFHSTLPKEPELPDISPLLATLPQPRVATKLTEAMASAAAAREISAVAETMPPAQAVPQPEEAFTASVEVPETLAAEPTMAQHPAEEPKTQVDESANQAQPLASSQPAVAKILHFPGKPVSLSRELAEVNKLLAQLEYYQKSLQMLQIRTKKFQKCVRQLDKDVQSVHYSPSRTGTDA</sequence>
<evidence type="ECO:0000259" key="1">
    <source>
        <dbReference type="Pfam" id="PF13191"/>
    </source>
</evidence>
<accession>A0A656HFE7</accession>
<dbReference type="SUPFAM" id="SSF52540">
    <property type="entry name" value="P-loop containing nucleoside triphosphate hydrolases"/>
    <property type="match status" value="1"/>
</dbReference>
<dbReference type="Pfam" id="PF13191">
    <property type="entry name" value="AAA_16"/>
    <property type="match status" value="1"/>
</dbReference>
<name>A0A656HFE7_THINJ</name>
<dbReference type="EMBL" id="JH651384">
    <property type="protein sequence ID" value="EIJ34724.1"/>
    <property type="molecule type" value="Genomic_DNA"/>
</dbReference>
<keyword evidence="3" id="KW-1185">Reference proteome</keyword>
<protein>
    <recommendedName>
        <fullName evidence="1">Orc1-like AAA ATPase domain-containing protein</fullName>
    </recommendedName>
</protein>
<evidence type="ECO:0000313" key="2">
    <source>
        <dbReference type="EMBL" id="EIJ34724.1"/>
    </source>
</evidence>
<dbReference type="PRINTS" id="PR00364">
    <property type="entry name" value="DISEASERSIST"/>
</dbReference>
<dbReference type="OrthoDB" id="1426235at2"/>
<reference evidence="3" key="1">
    <citation type="journal article" date="2011" name="Stand. Genomic Sci.">
        <title>Genome sequence of the filamentous, gliding Thiothrix nivea neotype strain (JP2(T)).</title>
        <authorList>
            <person name="Lapidus A."/>
            <person name="Nolan M."/>
            <person name="Lucas S."/>
            <person name="Glavina Del Rio T."/>
            <person name="Tice H."/>
            <person name="Cheng J.F."/>
            <person name="Tapia R."/>
            <person name="Han C."/>
            <person name="Goodwin L."/>
            <person name="Pitluck S."/>
            <person name="Liolios K."/>
            <person name="Pagani I."/>
            <person name="Ivanova N."/>
            <person name="Huntemann M."/>
            <person name="Mavromatis K."/>
            <person name="Mikhailova N."/>
            <person name="Pati A."/>
            <person name="Chen A."/>
            <person name="Palaniappan K."/>
            <person name="Land M."/>
            <person name="Brambilla E.M."/>
            <person name="Rohde M."/>
            <person name="Abt B."/>
            <person name="Verbarg S."/>
            <person name="Goker M."/>
            <person name="Bristow J."/>
            <person name="Eisen J.A."/>
            <person name="Markowitz V."/>
            <person name="Hugenholtz P."/>
            <person name="Kyrpides N.C."/>
            <person name="Klenk H.P."/>
            <person name="Woyke T."/>
        </authorList>
    </citation>
    <scope>NUCLEOTIDE SEQUENCE [LARGE SCALE GENOMIC DNA]</scope>
    <source>
        <strain evidence="3">ATCC 35100 / DSM 5205 / JP2</strain>
    </source>
</reference>
<proteinExistence type="predicted"/>
<organism evidence="2 3">
    <name type="scientific">Thiothrix nivea (strain ATCC 35100 / DSM 5205 / JP2)</name>
    <dbReference type="NCBI Taxonomy" id="870187"/>
    <lineage>
        <taxon>Bacteria</taxon>
        <taxon>Pseudomonadati</taxon>
        <taxon>Pseudomonadota</taxon>
        <taxon>Gammaproteobacteria</taxon>
        <taxon>Thiotrichales</taxon>
        <taxon>Thiotrichaceae</taxon>
        <taxon>Thiothrix</taxon>
    </lineage>
</organism>
<feature type="domain" description="Orc1-like AAA ATPase" evidence="1">
    <location>
        <begin position="30"/>
        <end position="161"/>
    </location>
</feature>
<dbReference type="Gene3D" id="3.40.50.300">
    <property type="entry name" value="P-loop containing nucleotide triphosphate hydrolases"/>
    <property type="match status" value="1"/>
</dbReference>
<dbReference type="InterPro" id="IPR027417">
    <property type="entry name" value="P-loop_NTPase"/>
</dbReference>
<dbReference type="AlphaFoldDB" id="A0A656HFE7"/>
<dbReference type="InterPro" id="IPR041664">
    <property type="entry name" value="AAA_16"/>
</dbReference>
<dbReference type="Proteomes" id="UP000005317">
    <property type="component" value="Unassembled WGS sequence"/>
</dbReference>
<dbReference type="RefSeq" id="WP_002708646.1">
    <property type="nucleotide sequence ID" value="NZ_JH651384.1"/>
</dbReference>
<gene>
    <name evidence="2" type="ORF">Thini_2157</name>
</gene>
<evidence type="ECO:0000313" key="3">
    <source>
        <dbReference type="Proteomes" id="UP000005317"/>
    </source>
</evidence>